<feature type="compositionally biased region" description="Low complexity" evidence="1">
    <location>
        <begin position="919"/>
        <end position="933"/>
    </location>
</feature>
<feature type="compositionally biased region" description="Gly residues" evidence="1">
    <location>
        <begin position="902"/>
        <end position="918"/>
    </location>
</feature>
<dbReference type="STRING" id="1314773.A0A3N2Q308"/>
<reference evidence="3 4" key="1">
    <citation type="journal article" date="2018" name="Mol. Ecol.">
        <title>The obligate alkalophilic soda-lake fungus Sodiomyces alkalinus has shifted to a protein diet.</title>
        <authorList>
            <person name="Grum-Grzhimaylo A.A."/>
            <person name="Falkoski D.L."/>
            <person name="van den Heuvel J."/>
            <person name="Valero-Jimenez C.A."/>
            <person name="Min B."/>
            <person name="Choi I.G."/>
            <person name="Lipzen A."/>
            <person name="Daum C.G."/>
            <person name="Aanen D.K."/>
            <person name="Tsang A."/>
            <person name="Henrissat B."/>
            <person name="Bilanenko E.N."/>
            <person name="de Vries R.P."/>
            <person name="van Kan J.A.L."/>
            <person name="Grigoriev I.V."/>
            <person name="Debets A.J.M."/>
        </authorList>
    </citation>
    <scope>NUCLEOTIDE SEQUENCE [LARGE SCALE GENOMIC DNA]</scope>
    <source>
        <strain evidence="3 4">F11</strain>
    </source>
</reference>
<dbReference type="AlphaFoldDB" id="A0A3N2Q308"/>
<accession>A0A3N2Q308</accession>
<feature type="region of interest" description="Disordered" evidence="1">
    <location>
        <begin position="881"/>
        <end position="933"/>
    </location>
</feature>
<dbReference type="EMBL" id="ML119052">
    <property type="protein sequence ID" value="ROT41130.1"/>
    <property type="molecule type" value="Genomic_DNA"/>
</dbReference>
<feature type="compositionally biased region" description="Acidic residues" evidence="1">
    <location>
        <begin position="171"/>
        <end position="182"/>
    </location>
</feature>
<dbReference type="OrthoDB" id="4721035at2759"/>
<organism evidence="3 4">
    <name type="scientific">Sodiomyces alkalinus (strain CBS 110278 / VKM F-3762 / F11)</name>
    <name type="common">Alkaliphilic filamentous fungus</name>
    <dbReference type="NCBI Taxonomy" id="1314773"/>
    <lineage>
        <taxon>Eukaryota</taxon>
        <taxon>Fungi</taxon>
        <taxon>Dikarya</taxon>
        <taxon>Ascomycota</taxon>
        <taxon>Pezizomycotina</taxon>
        <taxon>Sordariomycetes</taxon>
        <taxon>Hypocreomycetidae</taxon>
        <taxon>Glomerellales</taxon>
        <taxon>Plectosphaerellaceae</taxon>
        <taxon>Sodiomyces</taxon>
    </lineage>
</organism>
<feature type="compositionally biased region" description="Polar residues" evidence="1">
    <location>
        <begin position="96"/>
        <end position="120"/>
    </location>
</feature>
<sequence length="933" mass="101162">MPSDDAIDLADFHDSDGPSPSSPMIPQHTQHIQHTRSIPRVPVGSKASTPATPRSFQALMETPPDLSAASPPPPAYSASSSPRKSPASRFRAWLSGSRTPSADTDNTARPSYDDAQQSGLVSPGIVITGAADTTCEDVGLGNTDRSGHTLGPNFHTTTTTTQNIANQNGDRDDDDDDDDDDDKPLSTRYNEPPNYCSSKKDVYMSRASWLSISILVLSIYSTALSCLWFLVAIIQPRWGRAISTSGGMAPSTASVLTTLFAKTIEMSFVTVFISFLGQVLTRRSFIKGAGGMTLAEMTMRNWVLQPGSLITHWQTLPSAGLTFLGAVSLTATLAAMFYTTASEAMVTPKLKYGGWERKLLEGRVRSSYANPNFVNEACLSPLRQLDPMGELTAGGSCLDVQFSGQSYRNFMSFLAAWQDIQMTGVGREEHIKRRPVGTAILHDNTTMTSAWIDAEHADVAGLFDKYGRIINNVTLAMPHPGVYAAATDPVNGILQPQELSDVGEYTIKASVVSPAVNVMCVNMDEDELAPLVYTTWEDAEVERTGVDDQIIGHERWNEEVPVIAEDEWLNRTAVDDIFRWGPKYQRRPPVFQLYPADFNMLVNTSYVGPHAEWNQPSRDAIYVLAKPASMANYTLCEMRSWVSPYCSTHFNISGTAGAHLRAHCEDPDDVDSYVGAFPDVTWSIPNADWANLADQWRLSMDLNGGTYNVNASNARILSQLVLSHPSLNAALPSIAEALAVLSSSTLSIASLSTPFVHYWEHPFPILEAPGALQPFNASIRTQEYTSSHTFAWHNIFHVVLFLVFAINSFCLAYLLARSGLVTDFTEPQNLFALAVNSPPSGAVSGSCGAGPDSRALVAPWRVGFARSVNHYFFEEAGPRAVASGKRGGRGWGGKPANTSGYDEGGGDGGEAGGKGTGGKRSSFKTLSSSRSWL</sequence>
<feature type="compositionally biased region" description="Low complexity" evidence="1">
    <location>
        <begin position="76"/>
        <end position="88"/>
    </location>
</feature>
<protein>
    <recommendedName>
        <fullName evidence="5">Mcm2 3 5 family protein</fullName>
    </recommendedName>
</protein>
<feature type="transmembrane region" description="Helical" evidence="2">
    <location>
        <begin position="319"/>
        <end position="338"/>
    </location>
</feature>
<name>A0A3N2Q308_SODAK</name>
<evidence type="ECO:0000256" key="2">
    <source>
        <dbReference type="SAM" id="Phobius"/>
    </source>
</evidence>
<evidence type="ECO:0000256" key="1">
    <source>
        <dbReference type="SAM" id="MobiDB-lite"/>
    </source>
</evidence>
<feature type="region of interest" description="Disordered" evidence="1">
    <location>
        <begin position="138"/>
        <end position="193"/>
    </location>
</feature>
<dbReference type="GeneID" id="39577151"/>
<evidence type="ECO:0000313" key="3">
    <source>
        <dbReference type="EMBL" id="ROT41130.1"/>
    </source>
</evidence>
<feature type="transmembrane region" description="Helical" evidence="2">
    <location>
        <begin position="795"/>
        <end position="816"/>
    </location>
</feature>
<dbReference type="Proteomes" id="UP000272025">
    <property type="component" value="Unassembled WGS sequence"/>
</dbReference>
<keyword evidence="2" id="KW-1133">Transmembrane helix</keyword>
<dbReference type="RefSeq" id="XP_028468936.1">
    <property type="nucleotide sequence ID" value="XM_028608673.1"/>
</dbReference>
<keyword evidence="4" id="KW-1185">Reference proteome</keyword>
<feature type="transmembrane region" description="Helical" evidence="2">
    <location>
        <begin position="254"/>
        <end position="277"/>
    </location>
</feature>
<evidence type="ECO:0000313" key="4">
    <source>
        <dbReference type="Proteomes" id="UP000272025"/>
    </source>
</evidence>
<feature type="transmembrane region" description="Helical" evidence="2">
    <location>
        <begin position="209"/>
        <end position="234"/>
    </location>
</feature>
<feature type="compositionally biased region" description="Polar residues" evidence="1">
    <location>
        <begin position="46"/>
        <end position="55"/>
    </location>
</feature>
<gene>
    <name evidence="3" type="ORF">SODALDRAFT_291665</name>
</gene>
<evidence type="ECO:0008006" key="5">
    <source>
        <dbReference type="Google" id="ProtNLM"/>
    </source>
</evidence>
<keyword evidence="2" id="KW-0812">Transmembrane</keyword>
<feature type="compositionally biased region" description="Polar residues" evidence="1">
    <location>
        <begin position="18"/>
        <end position="36"/>
    </location>
</feature>
<proteinExistence type="predicted"/>
<keyword evidence="2" id="KW-0472">Membrane</keyword>
<feature type="region of interest" description="Disordered" evidence="1">
    <location>
        <begin position="1"/>
        <end position="120"/>
    </location>
</feature>